<feature type="domain" description="NFACT RNA-binding" evidence="6">
    <location>
        <begin position="459"/>
        <end position="551"/>
    </location>
</feature>
<dbReference type="Pfam" id="PF05833">
    <property type="entry name" value="NFACT_N"/>
    <property type="match status" value="1"/>
</dbReference>
<dbReference type="Gene3D" id="2.30.310.10">
    <property type="entry name" value="ibrinogen binding protein from staphylococcus aureus domain"/>
    <property type="match status" value="1"/>
</dbReference>
<keyword evidence="3 5" id="KW-0694">RNA-binding</keyword>
<dbReference type="OrthoDB" id="9766163at2"/>
<keyword evidence="1 5" id="KW-0820">tRNA-binding</keyword>
<dbReference type="FunFam" id="2.30.310.10:FF:000004">
    <property type="entry name" value="Fibronectin-binding protein A"/>
    <property type="match status" value="1"/>
</dbReference>
<evidence type="ECO:0000259" key="6">
    <source>
        <dbReference type="Pfam" id="PF05670"/>
    </source>
</evidence>
<comment type="subunit">
    <text evidence="5">Associates with stalled 50S ribosomal subunits. Binds to RqcP.</text>
</comment>
<evidence type="ECO:0000256" key="5">
    <source>
        <dbReference type="HAMAP-Rule" id="MF_00844"/>
    </source>
</evidence>
<dbReference type="InterPro" id="IPR051608">
    <property type="entry name" value="RQC_Subunit_NEMF"/>
</dbReference>
<dbReference type="AlphaFoldDB" id="W6NDB0"/>
<dbReference type="Pfam" id="PF05670">
    <property type="entry name" value="NFACT-R_1"/>
    <property type="match status" value="1"/>
</dbReference>
<dbReference type="EMBL" id="CBXI010000003">
    <property type="protein sequence ID" value="CDL89977.1"/>
    <property type="molecule type" value="Genomic_DNA"/>
</dbReference>
<dbReference type="HAMAP" id="MF_00844_B">
    <property type="entry name" value="RqcH_B"/>
    <property type="match status" value="1"/>
</dbReference>
<keyword evidence="2 5" id="KW-0699">rRNA-binding</keyword>
<evidence type="ECO:0000256" key="3">
    <source>
        <dbReference type="ARBA" id="ARBA00022884"/>
    </source>
</evidence>
<dbReference type="InterPro" id="IPR043682">
    <property type="entry name" value="RqcH_bacterial"/>
</dbReference>
<accession>W6NDB0</accession>
<dbReference type="InterPro" id="IPR008532">
    <property type="entry name" value="NFACT_RNA-bd"/>
</dbReference>
<dbReference type="Proteomes" id="UP000019482">
    <property type="component" value="Unassembled WGS sequence"/>
</dbReference>
<protein>
    <recommendedName>
        <fullName evidence="5">Rqc2 homolog RqcH</fullName>
        <shortName evidence="5">RqcH</shortName>
    </recommendedName>
</protein>
<evidence type="ECO:0000256" key="1">
    <source>
        <dbReference type="ARBA" id="ARBA00022555"/>
    </source>
</evidence>
<dbReference type="RefSeq" id="WP_017750784.1">
    <property type="nucleotide sequence ID" value="NZ_CBXI010000003.1"/>
</dbReference>
<keyword evidence="4 5" id="KW-0648">Protein biosynthesis</keyword>
<comment type="function">
    <text evidence="5">Key component of the ribosome quality control system (RQC), a ribosome-associated complex that mediates the extraction of incompletely synthesized nascent chains from stalled ribosomes and their subsequent degradation. RqcH recruits Ala-charged tRNA, and with RqcP directs the elongation of stalled nascent chains on 50S ribosomal subunits, leading to non-templated C-terminal alanine extensions (Ala tail). The Ala tail promotes nascent chain degradation. May add between 1 and at least 8 Ala residues. Binds to stalled 50S ribosomal subunits.</text>
</comment>
<reference evidence="7 8" key="1">
    <citation type="journal article" date="2015" name="Genome Announc.">
        <title>Draft Genome Sequence of Clostridium tyrobutyricum Strain DIVETGP, Isolated from Cow's Milk for Grana Padano Production.</title>
        <authorList>
            <person name="Soggiu A."/>
            <person name="Piras C."/>
            <person name="Gaiarsa S."/>
            <person name="Sassera D."/>
            <person name="Roncada P."/>
            <person name="Bendixen E."/>
            <person name="Brasca M."/>
            <person name="Bonizzi L."/>
        </authorList>
    </citation>
    <scope>NUCLEOTIDE SEQUENCE [LARGE SCALE GENOMIC DNA]</scope>
    <source>
        <strain evidence="7 8">DIVETGP</strain>
    </source>
</reference>
<evidence type="ECO:0000313" key="8">
    <source>
        <dbReference type="Proteomes" id="UP000019482"/>
    </source>
</evidence>
<organism evidence="7 8">
    <name type="scientific">Clostridium tyrobutyricum DIVETGP</name>
    <dbReference type="NCBI Taxonomy" id="1408889"/>
    <lineage>
        <taxon>Bacteria</taxon>
        <taxon>Bacillati</taxon>
        <taxon>Bacillota</taxon>
        <taxon>Clostridia</taxon>
        <taxon>Eubacteriales</taxon>
        <taxon>Clostridiaceae</taxon>
        <taxon>Clostridium</taxon>
    </lineage>
</organism>
<evidence type="ECO:0000313" key="7">
    <source>
        <dbReference type="EMBL" id="CDL89977.1"/>
    </source>
</evidence>
<gene>
    <name evidence="5" type="primary">rqcH</name>
    <name evidence="7" type="ORF">CTDIVETGP_0047</name>
</gene>
<dbReference type="PANTHER" id="PTHR15239:SF6">
    <property type="entry name" value="RIBOSOME QUALITY CONTROL COMPLEX SUBUNIT NEMF"/>
    <property type="match status" value="1"/>
</dbReference>
<dbReference type="GO" id="GO:1990112">
    <property type="term" value="C:RQC complex"/>
    <property type="evidence" value="ECO:0007669"/>
    <property type="project" value="TreeGrafter"/>
</dbReference>
<dbReference type="PANTHER" id="PTHR15239">
    <property type="entry name" value="NUCLEAR EXPORT MEDIATOR FACTOR NEMF"/>
    <property type="match status" value="1"/>
</dbReference>
<evidence type="ECO:0000256" key="4">
    <source>
        <dbReference type="ARBA" id="ARBA00022917"/>
    </source>
</evidence>
<sequence>MALDGIYIYSILNELRTTLVGGKVEKINQPEKDEIVLTIKNNRKNHKLLISSSSVYPKIHLTEINKINPKKAPMFCMVLRKHISSARLINIRQLDTDRILFMDFESSDEMGFNSIYTLAVEIMGRHSNITLIRKRDNLIMDSIKHLTREINSIRSIYPGIEYVFPPNSNKLNPLNYDKNNLEQFIQKNSLVLDDKIFSNIFTGVSGIFSKELYMKFINQYSDYAKNWIDYMLDFSKRTFEQIIDNKFHFSSYLKNNRIKDFYCLKLTYVYNSEYKIYESPSKLLEEFYFEKDKADRLNSKSSDLQKLINVNLERCEKKKKILMNDLKKSGEKDKYKIIGELLTSNIYAIKKGDSFAHIQNFYSDKLEYVDIKLDENKTPSENIQKYFKKYNKLKKTEKAAAEQLSLTEKELEYLNSVSSNIKNADSYEDIEEIKRELMESRYIRFKKSSKSKNSKPSKPMKFISSDGVEIYVGKNNLQNDNLTLKFAEKRDIWLHTKKVPGSHVIVKNFGNVPDSTLEEAAALSAYYSKARNSSKVAVDYTNVKNVHKPNGSKPGMVIYYTNKTIYVDPVKPDIKQLQ</sequence>
<comment type="caution">
    <text evidence="7">The sequence shown here is derived from an EMBL/GenBank/DDBJ whole genome shotgun (WGS) entry which is preliminary data.</text>
</comment>
<comment type="similarity">
    <text evidence="5">Belongs to the NEMF family.</text>
</comment>
<keyword evidence="8" id="KW-1185">Reference proteome</keyword>
<dbReference type="GO" id="GO:0072344">
    <property type="term" value="P:rescue of stalled ribosome"/>
    <property type="evidence" value="ECO:0007669"/>
    <property type="project" value="UniProtKB-UniRule"/>
</dbReference>
<dbReference type="GO" id="GO:0019843">
    <property type="term" value="F:rRNA binding"/>
    <property type="evidence" value="ECO:0007669"/>
    <property type="project" value="UniProtKB-UniRule"/>
</dbReference>
<dbReference type="GeneID" id="29418086"/>
<proteinExistence type="inferred from homology"/>
<evidence type="ECO:0000256" key="2">
    <source>
        <dbReference type="ARBA" id="ARBA00022730"/>
    </source>
</evidence>
<name>W6NDB0_CLOTY</name>
<dbReference type="GO" id="GO:0000049">
    <property type="term" value="F:tRNA binding"/>
    <property type="evidence" value="ECO:0007669"/>
    <property type="project" value="UniProtKB-UniRule"/>
</dbReference>
<dbReference type="GO" id="GO:0043023">
    <property type="term" value="F:ribosomal large subunit binding"/>
    <property type="evidence" value="ECO:0007669"/>
    <property type="project" value="UniProtKB-UniRule"/>
</dbReference>